<evidence type="ECO:0008006" key="5">
    <source>
        <dbReference type="Google" id="ProtNLM"/>
    </source>
</evidence>
<feature type="compositionally biased region" description="Pro residues" evidence="1">
    <location>
        <begin position="1"/>
        <end position="10"/>
    </location>
</feature>
<sequence length="98" mass="10700">MSGPNQPPGWPYGQQFPQGAAPPPGPYPPQPYGQQPPPGYYPVAQQRQQEPVNHLLHGLITVASCGLWLPVWIGMAITHGRRSRRAPGPVVPPPPPFW</sequence>
<evidence type="ECO:0000256" key="1">
    <source>
        <dbReference type="SAM" id="MobiDB-lite"/>
    </source>
</evidence>
<proteinExistence type="predicted"/>
<comment type="caution">
    <text evidence="3">The sequence shown here is derived from an EMBL/GenBank/DDBJ whole genome shotgun (WGS) entry which is preliminary data.</text>
</comment>
<protein>
    <recommendedName>
        <fullName evidence="5">DUF4190 domain-containing protein</fullName>
    </recommendedName>
</protein>
<name>A0ABW3QLP8_9PSEU</name>
<evidence type="ECO:0000256" key="2">
    <source>
        <dbReference type="SAM" id="Phobius"/>
    </source>
</evidence>
<feature type="compositionally biased region" description="Pro residues" evidence="1">
    <location>
        <begin position="20"/>
        <end position="40"/>
    </location>
</feature>
<evidence type="ECO:0000313" key="3">
    <source>
        <dbReference type="EMBL" id="MFD1145926.1"/>
    </source>
</evidence>
<evidence type="ECO:0000313" key="4">
    <source>
        <dbReference type="Proteomes" id="UP001597168"/>
    </source>
</evidence>
<dbReference type="EMBL" id="JBHTLK010000005">
    <property type="protein sequence ID" value="MFD1145926.1"/>
    <property type="molecule type" value="Genomic_DNA"/>
</dbReference>
<reference evidence="4" key="1">
    <citation type="journal article" date="2019" name="Int. J. Syst. Evol. Microbiol.">
        <title>The Global Catalogue of Microorganisms (GCM) 10K type strain sequencing project: providing services to taxonomists for standard genome sequencing and annotation.</title>
        <authorList>
            <consortium name="The Broad Institute Genomics Platform"/>
            <consortium name="The Broad Institute Genome Sequencing Center for Infectious Disease"/>
            <person name="Wu L."/>
            <person name="Ma J."/>
        </authorList>
    </citation>
    <scope>NUCLEOTIDE SEQUENCE [LARGE SCALE GENOMIC DNA]</scope>
    <source>
        <strain evidence="4">CCUG 60214</strain>
    </source>
</reference>
<accession>A0ABW3QLP8</accession>
<feature type="region of interest" description="Disordered" evidence="1">
    <location>
        <begin position="1"/>
        <end position="46"/>
    </location>
</feature>
<gene>
    <name evidence="3" type="ORF">ACFQ3T_02175</name>
</gene>
<keyword evidence="2" id="KW-0472">Membrane</keyword>
<keyword evidence="4" id="KW-1185">Reference proteome</keyword>
<dbReference type="RefSeq" id="WP_380719148.1">
    <property type="nucleotide sequence ID" value="NZ_JBHTLK010000005.1"/>
</dbReference>
<feature type="transmembrane region" description="Helical" evidence="2">
    <location>
        <begin position="55"/>
        <end position="77"/>
    </location>
</feature>
<organism evidence="3 4">
    <name type="scientific">Saccharothrix hoggarensis</name>
    <dbReference type="NCBI Taxonomy" id="913853"/>
    <lineage>
        <taxon>Bacteria</taxon>
        <taxon>Bacillati</taxon>
        <taxon>Actinomycetota</taxon>
        <taxon>Actinomycetes</taxon>
        <taxon>Pseudonocardiales</taxon>
        <taxon>Pseudonocardiaceae</taxon>
        <taxon>Saccharothrix</taxon>
    </lineage>
</organism>
<dbReference type="Proteomes" id="UP001597168">
    <property type="component" value="Unassembled WGS sequence"/>
</dbReference>
<keyword evidence="2" id="KW-0812">Transmembrane</keyword>
<keyword evidence="2" id="KW-1133">Transmembrane helix</keyword>